<feature type="non-terminal residue" evidence="1">
    <location>
        <position position="1"/>
    </location>
</feature>
<dbReference type="EMBL" id="LAZR01021526">
    <property type="protein sequence ID" value="KKL85013.1"/>
    <property type="molecule type" value="Genomic_DNA"/>
</dbReference>
<proteinExistence type="predicted"/>
<organism evidence="1">
    <name type="scientific">marine sediment metagenome</name>
    <dbReference type="NCBI Taxonomy" id="412755"/>
    <lineage>
        <taxon>unclassified sequences</taxon>
        <taxon>metagenomes</taxon>
        <taxon>ecological metagenomes</taxon>
    </lineage>
</organism>
<evidence type="ECO:0000313" key="1">
    <source>
        <dbReference type="EMBL" id="KKL85013.1"/>
    </source>
</evidence>
<name>A0A0F9FFE4_9ZZZZ</name>
<dbReference type="AlphaFoldDB" id="A0A0F9FFE4"/>
<reference evidence="1" key="1">
    <citation type="journal article" date="2015" name="Nature">
        <title>Complex archaea that bridge the gap between prokaryotes and eukaryotes.</title>
        <authorList>
            <person name="Spang A."/>
            <person name="Saw J.H."/>
            <person name="Jorgensen S.L."/>
            <person name="Zaremba-Niedzwiedzka K."/>
            <person name="Martijn J."/>
            <person name="Lind A.E."/>
            <person name="van Eijk R."/>
            <person name="Schleper C."/>
            <person name="Guy L."/>
            <person name="Ettema T.J."/>
        </authorList>
    </citation>
    <scope>NUCLEOTIDE SEQUENCE</scope>
</reference>
<accession>A0A0F9FFE4</accession>
<comment type="caution">
    <text evidence="1">The sequence shown here is derived from an EMBL/GenBank/DDBJ whole genome shotgun (WGS) entry which is preliminary data.</text>
</comment>
<gene>
    <name evidence="1" type="ORF">LCGC14_1959000</name>
</gene>
<protein>
    <submittedName>
        <fullName evidence="1">Uncharacterized protein</fullName>
    </submittedName>
</protein>
<sequence length="94" mass="10406">EHTYVPEDVLHKALAEYDAPPGTPAWAQGMADAQDRLDELSPVQLARGEHSTVVRQPGENDEQLRARIKAAAQEIHDWPQPKLEFPRVADAGDS</sequence>